<reference evidence="2 3" key="1">
    <citation type="journal article" date="2020" name="Nature">
        <title>Six reference-quality genomes reveal evolution of bat adaptations.</title>
        <authorList>
            <person name="Jebb D."/>
            <person name="Huang Z."/>
            <person name="Pippel M."/>
            <person name="Hughes G.M."/>
            <person name="Lavrichenko K."/>
            <person name="Devanna P."/>
            <person name="Winkler S."/>
            <person name="Jermiin L.S."/>
            <person name="Skirmuntt E.C."/>
            <person name="Katzourakis A."/>
            <person name="Burkitt-Gray L."/>
            <person name="Ray D.A."/>
            <person name="Sullivan K.A.M."/>
            <person name="Roscito J.G."/>
            <person name="Kirilenko B.M."/>
            <person name="Davalos L.M."/>
            <person name="Corthals A.P."/>
            <person name="Power M.L."/>
            <person name="Jones G."/>
            <person name="Ransome R.D."/>
            <person name="Dechmann D.K.N."/>
            <person name="Locatelli A.G."/>
            <person name="Puechmaille S.J."/>
            <person name="Fedrigo O."/>
            <person name="Jarvis E.D."/>
            <person name="Hiller M."/>
            <person name="Vernes S.C."/>
            <person name="Myers E.W."/>
            <person name="Teeling E.C."/>
        </authorList>
    </citation>
    <scope>NUCLEOTIDE SEQUENCE [LARGE SCALE GENOMIC DNA]</scope>
    <source>
        <strain evidence="2">MRouAeg1</strain>
        <tissue evidence="2">Muscle</tissue>
    </source>
</reference>
<protein>
    <submittedName>
        <fullName evidence="2">Uncharacterized protein</fullName>
    </submittedName>
</protein>
<evidence type="ECO:0000256" key="1">
    <source>
        <dbReference type="SAM" id="MobiDB-lite"/>
    </source>
</evidence>
<proteinExistence type="predicted"/>
<evidence type="ECO:0000313" key="2">
    <source>
        <dbReference type="EMBL" id="KAF6431587.1"/>
    </source>
</evidence>
<name>A0A7J8E7W1_ROUAE</name>
<dbReference type="Proteomes" id="UP000593571">
    <property type="component" value="Unassembled WGS sequence"/>
</dbReference>
<evidence type="ECO:0000313" key="3">
    <source>
        <dbReference type="Proteomes" id="UP000593571"/>
    </source>
</evidence>
<gene>
    <name evidence="2" type="ORF">HJG63_008098</name>
</gene>
<organism evidence="2 3">
    <name type="scientific">Rousettus aegyptiacus</name>
    <name type="common">Egyptian fruit bat</name>
    <name type="synonym">Pteropus aegyptiacus</name>
    <dbReference type="NCBI Taxonomy" id="9407"/>
    <lineage>
        <taxon>Eukaryota</taxon>
        <taxon>Metazoa</taxon>
        <taxon>Chordata</taxon>
        <taxon>Craniata</taxon>
        <taxon>Vertebrata</taxon>
        <taxon>Euteleostomi</taxon>
        <taxon>Mammalia</taxon>
        <taxon>Eutheria</taxon>
        <taxon>Laurasiatheria</taxon>
        <taxon>Chiroptera</taxon>
        <taxon>Yinpterochiroptera</taxon>
        <taxon>Pteropodoidea</taxon>
        <taxon>Pteropodidae</taxon>
        <taxon>Rousettinae</taxon>
        <taxon>Rousettus</taxon>
    </lineage>
</organism>
<keyword evidence="3" id="KW-1185">Reference proteome</keyword>
<feature type="region of interest" description="Disordered" evidence="1">
    <location>
        <begin position="36"/>
        <end position="57"/>
    </location>
</feature>
<accession>A0A7J8E7W1</accession>
<dbReference type="EMBL" id="JACASE010000010">
    <property type="protein sequence ID" value="KAF6431587.1"/>
    <property type="molecule type" value="Genomic_DNA"/>
</dbReference>
<comment type="caution">
    <text evidence="2">The sequence shown here is derived from an EMBL/GenBank/DDBJ whole genome shotgun (WGS) entry which is preliminary data.</text>
</comment>
<sequence length="142" mass="15231">MSAHLVPGPFRAPLLSTGLRPPLPWALEACMAQPHPPELTSATRASAAPGSKDLPMATSSSVLHTHLSVCQRHQPPELSRAWACVRSPRTDGQRDVRGGRPPFSTLFSRVTVHYKLLTSQPKALGLTAAEEEGLAGESHSTR</sequence>
<dbReference type="AlphaFoldDB" id="A0A7J8E7W1"/>